<proteinExistence type="predicted"/>
<protein>
    <submittedName>
        <fullName evidence="2">Uncharacterized protein</fullName>
    </submittedName>
</protein>
<evidence type="ECO:0000256" key="1">
    <source>
        <dbReference type="SAM" id="Phobius"/>
    </source>
</evidence>
<feature type="transmembrane region" description="Helical" evidence="1">
    <location>
        <begin position="258"/>
        <end position="284"/>
    </location>
</feature>
<evidence type="ECO:0000313" key="3">
    <source>
        <dbReference type="Proteomes" id="UP000441754"/>
    </source>
</evidence>
<evidence type="ECO:0000313" key="2">
    <source>
        <dbReference type="EMBL" id="MRS61437.1"/>
    </source>
</evidence>
<comment type="caution">
    <text evidence="2">The sequence shown here is derived from an EMBL/GenBank/DDBJ whole genome shotgun (WGS) entry which is preliminary data.</text>
</comment>
<sequence>MMLADRRNPITYLLVTTVFYMLSPALLFLLTWVRSAIGIPCVILLCSLAVYIFTRPQPLLTSYPPSWTPRNVFIAASLSLVYLLLFGFGEFNWQLFDYQFHNAKYHDLIVNPWPVYYTKYNAFMCYYNAYYLPVAFISKWIGIEYARYLALIWTWVGVFLISCWVLCLSPKRPGWVFLVLFLFSDSWIFIRLLRDFIPALPYLRPNYIDFGKFPVIIMSPFSDHLVWAPQHTIPALLAAFSLTSFYQQRQDEWLPTMALLLGGALFWGPFAGIGSIPFVLYLLWLDLWRFLKKPLYLLYSFLAGLGLLPLITYLTSTQITSDPSVNMFITQTGVAAWPLYYLLYILTNFVIWYIPLRLFMPNDSQLQNWLIVAIVTLCLLPLYRLGIMNDWQMRTNIPAYAIIILFASQWLVNYRGSKNWVRWGFIVFWAVNSLSVLKFVASYIPPRPTTTFITQPSELGDENTPDLAVRHYNPATAQQYLLRPNSSFEKYFMRPR</sequence>
<dbReference type="EMBL" id="WJXZ01000004">
    <property type="protein sequence ID" value="MRS61437.1"/>
    <property type="molecule type" value="Genomic_DNA"/>
</dbReference>
<reference evidence="2 3" key="1">
    <citation type="journal article" date="2018" name="Antonie Van Leeuwenhoek">
        <title>Larkinella terrae sp. nov., isolated from soil on Jeju Island, South Korea.</title>
        <authorList>
            <person name="Ten L.N."/>
            <person name="Jeon J."/>
            <person name="Park S.J."/>
            <person name="Park S."/>
            <person name="Lee S.Y."/>
            <person name="Kim M.K."/>
            <person name="Jung H.Y."/>
        </authorList>
    </citation>
    <scope>NUCLEOTIDE SEQUENCE [LARGE SCALE GENOMIC DNA]</scope>
    <source>
        <strain evidence="2 3">KCTC 52001</strain>
    </source>
</reference>
<gene>
    <name evidence="2" type="ORF">GJJ30_09075</name>
</gene>
<keyword evidence="1" id="KW-0812">Transmembrane</keyword>
<feature type="transmembrane region" description="Helical" evidence="1">
    <location>
        <begin position="12"/>
        <end position="30"/>
    </location>
</feature>
<feature type="transmembrane region" description="Helical" evidence="1">
    <location>
        <begin position="175"/>
        <end position="193"/>
    </location>
</feature>
<keyword evidence="1" id="KW-1133">Transmembrane helix</keyword>
<feature type="transmembrane region" description="Helical" evidence="1">
    <location>
        <begin position="296"/>
        <end position="314"/>
    </location>
</feature>
<dbReference type="AlphaFoldDB" id="A0A7K0EHZ6"/>
<dbReference type="OrthoDB" id="924213at2"/>
<name>A0A7K0EHZ6_9BACT</name>
<feature type="transmembrane region" description="Helical" evidence="1">
    <location>
        <begin position="73"/>
        <end position="93"/>
    </location>
</feature>
<dbReference type="RefSeq" id="WP_154174811.1">
    <property type="nucleotide sequence ID" value="NZ_WJXZ01000004.1"/>
</dbReference>
<keyword evidence="3" id="KW-1185">Reference proteome</keyword>
<feature type="transmembrane region" description="Helical" evidence="1">
    <location>
        <begin position="366"/>
        <end position="385"/>
    </location>
</feature>
<feature type="transmembrane region" description="Helical" evidence="1">
    <location>
        <begin position="148"/>
        <end position="168"/>
    </location>
</feature>
<feature type="transmembrane region" description="Helical" evidence="1">
    <location>
        <begin position="420"/>
        <end position="441"/>
    </location>
</feature>
<accession>A0A7K0EHZ6</accession>
<feature type="transmembrane region" description="Helical" evidence="1">
    <location>
        <begin position="397"/>
        <end position="414"/>
    </location>
</feature>
<keyword evidence="1" id="KW-0472">Membrane</keyword>
<feature type="transmembrane region" description="Helical" evidence="1">
    <location>
        <begin position="334"/>
        <end position="354"/>
    </location>
</feature>
<feature type="transmembrane region" description="Helical" evidence="1">
    <location>
        <begin position="36"/>
        <end position="53"/>
    </location>
</feature>
<dbReference type="Proteomes" id="UP000441754">
    <property type="component" value="Unassembled WGS sequence"/>
</dbReference>
<organism evidence="2 3">
    <name type="scientific">Larkinella terrae</name>
    <dbReference type="NCBI Taxonomy" id="2025311"/>
    <lineage>
        <taxon>Bacteria</taxon>
        <taxon>Pseudomonadati</taxon>
        <taxon>Bacteroidota</taxon>
        <taxon>Cytophagia</taxon>
        <taxon>Cytophagales</taxon>
        <taxon>Spirosomataceae</taxon>
        <taxon>Larkinella</taxon>
    </lineage>
</organism>